<evidence type="ECO:0000313" key="3">
    <source>
        <dbReference type="Proteomes" id="UP001331515"/>
    </source>
</evidence>
<reference evidence="2 3" key="1">
    <citation type="journal article" date="2023" name="Mol. Biol. Evol.">
        <title>Genomics of Secondarily Temperate Adaptation in the Only Non-Antarctic Icefish.</title>
        <authorList>
            <person name="Rivera-Colon A.G."/>
            <person name="Rayamajhi N."/>
            <person name="Minhas B.F."/>
            <person name="Madrigal G."/>
            <person name="Bilyk K.T."/>
            <person name="Yoon V."/>
            <person name="Hune M."/>
            <person name="Gregory S."/>
            <person name="Cheng C.H.C."/>
            <person name="Catchen J.M."/>
        </authorList>
    </citation>
    <scope>NUCLEOTIDE SEQUENCE [LARGE SCALE GENOMIC DNA]</scope>
    <source>
        <tissue evidence="2">White muscle</tissue>
    </source>
</reference>
<keyword evidence="3" id="KW-1185">Reference proteome</keyword>
<protein>
    <submittedName>
        <fullName evidence="2">Uncharacterized protein</fullName>
    </submittedName>
</protein>
<gene>
    <name evidence="2" type="ORF">CgunFtcFv8_018158</name>
</gene>
<organism evidence="2 3">
    <name type="scientific">Champsocephalus gunnari</name>
    <name type="common">Mackerel icefish</name>
    <dbReference type="NCBI Taxonomy" id="52237"/>
    <lineage>
        <taxon>Eukaryota</taxon>
        <taxon>Metazoa</taxon>
        <taxon>Chordata</taxon>
        <taxon>Craniata</taxon>
        <taxon>Vertebrata</taxon>
        <taxon>Euteleostomi</taxon>
        <taxon>Actinopterygii</taxon>
        <taxon>Neopterygii</taxon>
        <taxon>Teleostei</taxon>
        <taxon>Neoteleostei</taxon>
        <taxon>Acanthomorphata</taxon>
        <taxon>Eupercaria</taxon>
        <taxon>Perciformes</taxon>
        <taxon>Notothenioidei</taxon>
        <taxon>Channichthyidae</taxon>
        <taxon>Champsocephalus</taxon>
    </lineage>
</organism>
<proteinExistence type="predicted"/>
<sequence length="96" mass="10525">MPPNRDRGRQGRGHSSHMAIFYGHAWTRPLLLTVASGSGSTSTKAVQSQATVENEEAAKSGSDSQEDVEPSTSAAPRKKRNRSLLQFLEAVRFNRQ</sequence>
<comment type="caution">
    <text evidence="2">The sequence shown here is derived from an EMBL/GenBank/DDBJ whole genome shotgun (WGS) entry which is preliminary data.</text>
</comment>
<feature type="region of interest" description="Disordered" evidence="1">
    <location>
        <begin position="36"/>
        <end position="83"/>
    </location>
</feature>
<feature type="compositionally biased region" description="Polar residues" evidence="1">
    <location>
        <begin position="36"/>
        <end position="52"/>
    </location>
</feature>
<dbReference type="Proteomes" id="UP001331515">
    <property type="component" value="Unassembled WGS sequence"/>
</dbReference>
<dbReference type="EMBL" id="JAURVH010001520">
    <property type="protein sequence ID" value="KAK5925649.1"/>
    <property type="molecule type" value="Genomic_DNA"/>
</dbReference>
<evidence type="ECO:0000256" key="1">
    <source>
        <dbReference type="SAM" id="MobiDB-lite"/>
    </source>
</evidence>
<evidence type="ECO:0000313" key="2">
    <source>
        <dbReference type="EMBL" id="KAK5925649.1"/>
    </source>
</evidence>
<name>A0AAN8DNN6_CHAGU</name>
<dbReference type="AlphaFoldDB" id="A0AAN8DNN6"/>
<accession>A0AAN8DNN6</accession>